<dbReference type="EMBL" id="JAHHGZ010000030">
    <property type="protein sequence ID" value="MBW4670344.1"/>
    <property type="molecule type" value="Genomic_DNA"/>
</dbReference>
<dbReference type="Proteomes" id="UP000729701">
    <property type="component" value="Unassembled WGS sequence"/>
</dbReference>
<dbReference type="Pfam" id="PF24957">
    <property type="entry name" value="DrmE_C"/>
    <property type="match status" value="1"/>
</dbReference>
<organism evidence="2 3">
    <name type="scientific">Cyanomargarita calcarea GSE-NOS-MK-12-04C</name>
    <dbReference type="NCBI Taxonomy" id="2839659"/>
    <lineage>
        <taxon>Bacteria</taxon>
        <taxon>Bacillati</taxon>
        <taxon>Cyanobacteriota</taxon>
        <taxon>Cyanophyceae</taxon>
        <taxon>Nostocales</taxon>
        <taxon>Cyanomargaritaceae</taxon>
        <taxon>Cyanomargarita</taxon>
    </lineage>
</organism>
<comment type="caution">
    <text evidence="2">The sequence shown here is derived from an EMBL/GenBank/DDBJ whole genome shotgun (WGS) entry which is preliminary data.</text>
</comment>
<sequence length="520" mass="59281">MTYIGLSSVNEIYSCSSTVKITQHGFEHPEFRNFCLSLTNFERSLGENALDDYWQRFLLPLKQYRFRLCAAPLPFKHPSACQTETIDLLNKHLKKCKSIYPDFTLAADDIFNSLVSLSQSDDNPLLVFIAEHYSNIALLLKNSRLIPAVEDVLAGIPKLRQIQLLVPSQLRGDNCLKKLVVIGAIRWFPDYVFIAPRAQEIDIIQYSLITDRWQPEPVFINSINNANPLIIIKSHGSKLDKIDSTHTKEVVAEYLNADEILPSLINLSQISKHFTRSSPVVYEEEYVETRLFLLEGETAVFLDANFQQHIIDLDEHGEEQVKKIPVTNIELGMFIVLHTSGGGDYIIPIANIILKGKATQFRELQKEWKTLLRNKVRVYGTQNVSMNLINLGSQKAKSEQNIRNWMSERSIKPDDDKDFNAVLRFVGLEDRLEEFHQAAGSIITAHIQAGRHIRKLLLHQIRHSDLQQLERLGKMDFELAEADCVSMTAFRVVDINTETVKVPYSKIAHPFSVNSEVVNA</sequence>
<proteinExistence type="predicted"/>
<protein>
    <recommendedName>
        <fullName evidence="1">DISARM protein DrmE C-terminal domain-containing protein</fullName>
    </recommendedName>
</protein>
<dbReference type="AlphaFoldDB" id="A0A951QQ12"/>
<reference evidence="2" key="2">
    <citation type="journal article" date="2022" name="Microbiol. Resour. Announc.">
        <title>Metagenome Sequencing to Explore Phylogenomics of Terrestrial Cyanobacteria.</title>
        <authorList>
            <person name="Ward R.D."/>
            <person name="Stajich J.E."/>
            <person name="Johansen J.R."/>
            <person name="Huntemann M."/>
            <person name="Clum A."/>
            <person name="Foster B."/>
            <person name="Foster B."/>
            <person name="Roux S."/>
            <person name="Palaniappan K."/>
            <person name="Varghese N."/>
            <person name="Mukherjee S."/>
            <person name="Reddy T.B.K."/>
            <person name="Daum C."/>
            <person name="Copeland A."/>
            <person name="Chen I.A."/>
            <person name="Ivanova N.N."/>
            <person name="Kyrpides N.C."/>
            <person name="Shapiro N."/>
            <person name="Eloe-Fadrosh E.A."/>
            <person name="Pietrasiak N."/>
        </authorList>
    </citation>
    <scope>NUCLEOTIDE SEQUENCE</scope>
    <source>
        <strain evidence="2">GSE-NOS-MK-12-04C</strain>
    </source>
</reference>
<dbReference type="InterPro" id="IPR056666">
    <property type="entry name" value="DrmE_C"/>
</dbReference>
<gene>
    <name evidence="2" type="ORF">KME60_23740</name>
</gene>
<evidence type="ECO:0000259" key="1">
    <source>
        <dbReference type="Pfam" id="PF24957"/>
    </source>
</evidence>
<evidence type="ECO:0000313" key="2">
    <source>
        <dbReference type="EMBL" id="MBW4670344.1"/>
    </source>
</evidence>
<feature type="domain" description="DISARM protein DrmE C-terminal" evidence="1">
    <location>
        <begin position="315"/>
        <end position="458"/>
    </location>
</feature>
<reference evidence="2" key="1">
    <citation type="submission" date="2021-05" db="EMBL/GenBank/DDBJ databases">
        <authorList>
            <person name="Pietrasiak N."/>
            <person name="Ward R."/>
            <person name="Stajich J.E."/>
            <person name="Kurbessoian T."/>
        </authorList>
    </citation>
    <scope>NUCLEOTIDE SEQUENCE</scope>
    <source>
        <strain evidence="2">GSE-NOS-MK-12-04C</strain>
    </source>
</reference>
<evidence type="ECO:0000313" key="3">
    <source>
        <dbReference type="Proteomes" id="UP000729701"/>
    </source>
</evidence>
<name>A0A951QQ12_9CYAN</name>
<accession>A0A951QQ12</accession>